<feature type="transmembrane region" description="Helical" evidence="2">
    <location>
        <begin position="96"/>
        <end position="115"/>
    </location>
</feature>
<dbReference type="EMBL" id="FOVH01000012">
    <property type="protein sequence ID" value="SFP19996.1"/>
    <property type="molecule type" value="Genomic_DNA"/>
</dbReference>
<dbReference type="RefSeq" id="WP_075023038.1">
    <property type="nucleotide sequence ID" value="NZ_FOVH01000012.1"/>
</dbReference>
<evidence type="ECO:0000313" key="4">
    <source>
        <dbReference type="EMBL" id="SFP19996.1"/>
    </source>
</evidence>
<name>A0A1I5NF59_9ACTN</name>
<sequence>MSARGALACVALGYAVLQAATGGLRVPLDLDEAVYASQFSGDTPRIPFAAHRSLGEGLLAAPVTPWTSDPALIRVYFVVLSAVLLYLAFRPWLRVLDGAAVPVAAALFAVPWVSLRFGATVLPNMPVALGAVAAAGALTAGSRRAWAALLLIVTGIGLLRPTDAVWIAAPLLAAALVVPGWRWRAAGIAGGLAGGWGAWLVESFVRFDGPAARLRAIQWVSGEGGLHFVLPRYLATLDGRESCPPATVDCGPIGVATALWCAGGLALAVAGLWTARGAARRALLVATATATAVGGAYLVLSELAVPRYLLPALALLSLPAGAGLTAIVRAARRHGANLVLAGAVIAAALVHAGLQIAEASRVSRRADVALSWPVEASGALAARGVDGHCAVLGRFAPQIAYLRRCRAADMRDGLGARDASARLTPANIERLRTRGLRIALVTTSRPTVPGPWHAVPVPGTGPRLYLSGPPARPTPTHPRARP</sequence>
<reference evidence="4 5" key="1">
    <citation type="submission" date="2016-10" db="EMBL/GenBank/DDBJ databases">
        <authorList>
            <person name="de Groot N.N."/>
        </authorList>
    </citation>
    <scope>NUCLEOTIDE SEQUENCE [LARGE SCALE GENOMIC DNA]</scope>
    <source>
        <strain evidence="4 5">DSM 43067</strain>
    </source>
</reference>
<organism evidence="4 5">
    <name type="scientific">Actinomadura madurae</name>
    <dbReference type="NCBI Taxonomy" id="1993"/>
    <lineage>
        <taxon>Bacteria</taxon>
        <taxon>Bacillati</taxon>
        <taxon>Actinomycetota</taxon>
        <taxon>Actinomycetes</taxon>
        <taxon>Streptosporangiales</taxon>
        <taxon>Thermomonosporaceae</taxon>
        <taxon>Actinomadura</taxon>
    </lineage>
</organism>
<gene>
    <name evidence="4" type="ORF">SAMN04489713_112116</name>
</gene>
<keyword evidence="2" id="KW-0472">Membrane</keyword>
<feature type="chain" id="PRO_5039251393" description="Dolichyl-phosphate-mannose-protein mannosyltransferase" evidence="3">
    <location>
        <begin position="20"/>
        <end position="482"/>
    </location>
</feature>
<dbReference type="eggNOG" id="ENOG5033PE4">
    <property type="taxonomic scope" value="Bacteria"/>
</dbReference>
<evidence type="ECO:0000313" key="5">
    <source>
        <dbReference type="Proteomes" id="UP000183413"/>
    </source>
</evidence>
<feature type="transmembrane region" description="Helical" evidence="2">
    <location>
        <begin position="312"/>
        <end position="331"/>
    </location>
</feature>
<feature type="transmembrane region" description="Helical" evidence="2">
    <location>
        <begin position="164"/>
        <end position="183"/>
    </location>
</feature>
<keyword evidence="2" id="KW-0812">Transmembrane</keyword>
<feature type="transmembrane region" description="Helical" evidence="2">
    <location>
        <begin position="282"/>
        <end position="300"/>
    </location>
</feature>
<accession>A0A1I5NF59</accession>
<keyword evidence="2" id="KW-1133">Transmembrane helix</keyword>
<feature type="signal peptide" evidence="3">
    <location>
        <begin position="1"/>
        <end position="19"/>
    </location>
</feature>
<keyword evidence="5" id="KW-1185">Reference proteome</keyword>
<evidence type="ECO:0000256" key="1">
    <source>
        <dbReference type="SAM" id="MobiDB-lite"/>
    </source>
</evidence>
<evidence type="ECO:0000256" key="3">
    <source>
        <dbReference type="SAM" id="SignalP"/>
    </source>
</evidence>
<dbReference type="InParanoid" id="A0A1I5NF59"/>
<feature type="transmembrane region" description="Helical" evidence="2">
    <location>
        <begin position="71"/>
        <end position="89"/>
    </location>
</feature>
<feature type="transmembrane region" description="Helical" evidence="2">
    <location>
        <begin position="338"/>
        <end position="357"/>
    </location>
</feature>
<feature type="region of interest" description="Disordered" evidence="1">
    <location>
        <begin position="451"/>
        <end position="482"/>
    </location>
</feature>
<feature type="transmembrane region" description="Helical" evidence="2">
    <location>
        <begin position="253"/>
        <end position="275"/>
    </location>
</feature>
<dbReference type="AlphaFoldDB" id="A0A1I5NF59"/>
<keyword evidence="3" id="KW-0732">Signal</keyword>
<evidence type="ECO:0008006" key="6">
    <source>
        <dbReference type="Google" id="ProtNLM"/>
    </source>
</evidence>
<dbReference type="Proteomes" id="UP000183413">
    <property type="component" value="Unassembled WGS sequence"/>
</dbReference>
<evidence type="ECO:0000256" key="2">
    <source>
        <dbReference type="SAM" id="Phobius"/>
    </source>
</evidence>
<protein>
    <recommendedName>
        <fullName evidence="6">Dolichyl-phosphate-mannose-protein mannosyltransferase</fullName>
    </recommendedName>
</protein>
<proteinExistence type="predicted"/>